<proteinExistence type="predicted"/>
<keyword evidence="1" id="KW-0472">Membrane</keyword>
<accession>A0A6V7VXD7</accession>
<feature type="transmembrane region" description="Helical" evidence="1">
    <location>
        <begin position="20"/>
        <end position="42"/>
    </location>
</feature>
<gene>
    <name evidence="2" type="ORF">MENT_LOCUS31031</name>
</gene>
<protein>
    <submittedName>
        <fullName evidence="2">Uncharacterized protein</fullName>
    </submittedName>
</protein>
<dbReference type="Proteomes" id="UP000580250">
    <property type="component" value="Unassembled WGS sequence"/>
</dbReference>
<dbReference type="AlphaFoldDB" id="A0A6V7VXD7"/>
<keyword evidence="1" id="KW-0812">Transmembrane</keyword>
<dbReference type="EMBL" id="CAJEWN010000334">
    <property type="protein sequence ID" value="CAD2179048.1"/>
    <property type="molecule type" value="Genomic_DNA"/>
</dbReference>
<name>A0A6V7VXD7_MELEN</name>
<keyword evidence="1" id="KW-1133">Transmembrane helix</keyword>
<evidence type="ECO:0000313" key="3">
    <source>
        <dbReference type="Proteomes" id="UP000580250"/>
    </source>
</evidence>
<organism evidence="2 3">
    <name type="scientific">Meloidogyne enterolobii</name>
    <name type="common">Root-knot nematode worm</name>
    <name type="synonym">Meloidogyne mayaguensis</name>
    <dbReference type="NCBI Taxonomy" id="390850"/>
    <lineage>
        <taxon>Eukaryota</taxon>
        <taxon>Metazoa</taxon>
        <taxon>Ecdysozoa</taxon>
        <taxon>Nematoda</taxon>
        <taxon>Chromadorea</taxon>
        <taxon>Rhabditida</taxon>
        <taxon>Tylenchina</taxon>
        <taxon>Tylenchomorpha</taxon>
        <taxon>Tylenchoidea</taxon>
        <taxon>Meloidogynidae</taxon>
        <taxon>Meloidogyninae</taxon>
        <taxon>Meloidogyne</taxon>
    </lineage>
</organism>
<evidence type="ECO:0000313" key="2">
    <source>
        <dbReference type="EMBL" id="CAD2179048.1"/>
    </source>
</evidence>
<comment type="caution">
    <text evidence="2">The sequence shown here is derived from an EMBL/GenBank/DDBJ whole genome shotgun (WGS) entry which is preliminary data.</text>
</comment>
<sequence length="48" mass="5374">MSTPFNSCAFGLSSTKDDYFPFSAGFAIFCMTIFNDLVLLLLKEKEGR</sequence>
<reference evidence="2 3" key="1">
    <citation type="submission" date="2020-08" db="EMBL/GenBank/DDBJ databases">
        <authorList>
            <person name="Koutsovoulos G."/>
            <person name="Danchin GJ E."/>
        </authorList>
    </citation>
    <scope>NUCLEOTIDE SEQUENCE [LARGE SCALE GENOMIC DNA]</scope>
</reference>
<evidence type="ECO:0000256" key="1">
    <source>
        <dbReference type="SAM" id="Phobius"/>
    </source>
</evidence>